<dbReference type="EMBL" id="CP009515">
    <property type="protein sequence ID" value="AKB73414.1"/>
    <property type="molecule type" value="Genomic_DNA"/>
</dbReference>
<organism evidence="3 4">
    <name type="scientific">Methanosarcina lacustris Z-7289</name>
    <dbReference type="NCBI Taxonomy" id="1434111"/>
    <lineage>
        <taxon>Archaea</taxon>
        <taxon>Methanobacteriati</taxon>
        <taxon>Methanobacteriota</taxon>
        <taxon>Stenosarchaea group</taxon>
        <taxon>Methanomicrobia</taxon>
        <taxon>Methanosarcinales</taxon>
        <taxon>Methanosarcinaceae</taxon>
        <taxon>Methanosarcina</taxon>
    </lineage>
</organism>
<proteinExistence type="predicted"/>
<evidence type="ECO:0000259" key="2">
    <source>
        <dbReference type="Pfam" id="PF07790"/>
    </source>
</evidence>
<dbReference type="Proteomes" id="UP000033072">
    <property type="component" value="Chromosome"/>
</dbReference>
<sequence length="356" mass="38604">MYFQGGFILVFEKLKRNSSGVSSVLGEILITGIVVISLGLLFVVVNSVNTPVDSTHLAVEEWIDTSSNTIYLRHVGGESIDTKDLKINVNIGGTNHMYPSTNISENLGGKSSWELSDVIEINTSKEWGISIPDEKDVTVKLINSDSKEIINPKYRVYLNPKSPAPSIDFNIAGKSVVPKGAFISSFEVLGAAIKSGAYDQKVTTQFKVGNDTLNPWNYTLAVTGNVNDGKTHLWTLPKTYPAGTPVTIQGKSWAWISDPNSTLDSGWKSSMVVNSTSNSPNFKILRNGDAVPTIPGLGTQPPLAEFIKDYVKDNKTVLEENEAIFLFELGTTDLNSTAADFQDLVVLLKVDSAPAS</sequence>
<feature type="transmembrane region" description="Helical" evidence="1">
    <location>
        <begin position="21"/>
        <end position="45"/>
    </location>
</feature>
<dbReference type="InterPro" id="IPR012859">
    <property type="entry name" value="Pilin_N_archaeal"/>
</dbReference>
<dbReference type="RefSeq" id="WP_052722821.1">
    <property type="nucleotide sequence ID" value="NZ_CP009515.1"/>
</dbReference>
<dbReference type="PANTHER" id="PTHR38138">
    <property type="entry name" value="VNG6441H"/>
    <property type="match status" value="1"/>
</dbReference>
<reference evidence="3 4" key="1">
    <citation type="submission" date="2014-07" db="EMBL/GenBank/DDBJ databases">
        <title>Methanogenic archaea and the global carbon cycle.</title>
        <authorList>
            <person name="Henriksen J.R."/>
            <person name="Luke J."/>
            <person name="Reinhart S."/>
            <person name="Benedict M.N."/>
            <person name="Youngblut N.D."/>
            <person name="Metcalf M.E."/>
            <person name="Whitaker R.J."/>
            <person name="Metcalf W.W."/>
        </authorList>
    </citation>
    <scope>NUCLEOTIDE SEQUENCE [LARGE SCALE GENOMIC DNA]</scope>
    <source>
        <strain evidence="3 4">Z-7289</strain>
    </source>
</reference>
<evidence type="ECO:0000313" key="3">
    <source>
        <dbReference type="EMBL" id="AKB73414.1"/>
    </source>
</evidence>
<dbReference type="GeneID" id="25418606"/>
<keyword evidence="1" id="KW-0812">Transmembrane</keyword>
<keyword evidence="1" id="KW-1133">Transmembrane helix</keyword>
<dbReference type="PATRIC" id="fig|1434111.4.peg.188"/>
<dbReference type="Pfam" id="PF07790">
    <property type="entry name" value="Pilin_N"/>
    <property type="match status" value="1"/>
</dbReference>
<dbReference type="HOGENOM" id="CLU_076000_0_0_2"/>
<accession>A0A0E3RYU3</accession>
<name>A0A0E3RYU3_9EURY</name>
<dbReference type="PANTHER" id="PTHR38138:SF1">
    <property type="entry name" value="ARCHAEAL TYPE IV PILIN N-TERMINAL DOMAIN-CONTAINING PROTEIN"/>
    <property type="match status" value="1"/>
</dbReference>
<keyword evidence="4" id="KW-1185">Reference proteome</keyword>
<dbReference type="AlphaFoldDB" id="A0A0E3RYU3"/>
<evidence type="ECO:0000256" key="1">
    <source>
        <dbReference type="SAM" id="Phobius"/>
    </source>
</evidence>
<gene>
    <name evidence="3" type="ORF">MSLAZ_0153</name>
</gene>
<feature type="domain" description="Archaeal Type IV pilin N-terminal" evidence="2">
    <location>
        <begin position="19"/>
        <end position="92"/>
    </location>
</feature>
<evidence type="ECO:0000313" key="4">
    <source>
        <dbReference type="Proteomes" id="UP000033072"/>
    </source>
</evidence>
<dbReference type="KEGG" id="mls:MSLAZ_0153"/>
<keyword evidence="1" id="KW-0472">Membrane</keyword>
<protein>
    <recommendedName>
        <fullName evidence="2">Archaeal Type IV pilin N-terminal domain-containing protein</fullName>
    </recommendedName>
</protein>